<gene>
    <name evidence="2" type="ordered locus">CKL_1905</name>
    <name evidence="3" type="ordered locus">CKL_1998</name>
    <name evidence="4" type="ordered locus">CKL_3305</name>
</gene>
<dbReference type="EMBL" id="CP000673">
    <property type="protein sequence ID" value="EDK34010.1"/>
    <property type="molecule type" value="Genomic_DNA"/>
</dbReference>
<dbReference type="KEGG" id="ckl:CKL_3305"/>
<sequence>MTQLGVQVLGVYSLMAVIALAIYHTIRFKREDDTENQLTIVVLIPVIIFLANVI</sequence>
<dbReference type="KEGG" id="ckl:CKL_1905"/>
<accession>A5MYH1</accession>
<dbReference type="KEGG" id="ckl:CKL_1998"/>
<dbReference type="AlphaFoldDB" id="A5MYH1"/>
<organism evidence="2 5">
    <name type="scientific">Clostridium kluyveri (strain ATCC 8527 / DSM 555 / NBRC 12016 / NCIMB 10680 / K1)</name>
    <dbReference type="NCBI Taxonomy" id="431943"/>
    <lineage>
        <taxon>Bacteria</taxon>
        <taxon>Bacillati</taxon>
        <taxon>Bacillota</taxon>
        <taxon>Clostridia</taxon>
        <taxon>Eubacteriales</taxon>
        <taxon>Clostridiaceae</taxon>
        <taxon>Clostridium</taxon>
    </lineage>
</organism>
<evidence type="ECO:0000256" key="1">
    <source>
        <dbReference type="SAM" id="Phobius"/>
    </source>
</evidence>
<dbReference type="RefSeq" id="WP_012102296.1">
    <property type="nucleotide sequence ID" value="NC_009706.1"/>
</dbReference>
<evidence type="ECO:0000313" key="4">
    <source>
        <dbReference type="EMBL" id="EDK35308.1"/>
    </source>
</evidence>
<dbReference type="HOGENOM" id="CLU_3042029_0_0_9"/>
<feature type="transmembrane region" description="Helical" evidence="1">
    <location>
        <begin position="6"/>
        <end position="26"/>
    </location>
</feature>
<keyword evidence="1" id="KW-0812">Transmembrane</keyword>
<dbReference type="STRING" id="431943.CKL_1905"/>
<feature type="transmembrane region" description="Helical" evidence="1">
    <location>
        <begin position="38"/>
        <end position="53"/>
    </location>
</feature>
<keyword evidence="5" id="KW-1185">Reference proteome</keyword>
<proteinExistence type="predicted"/>
<reference evidence="2 5" key="1">
    <citation type="journal article" date="2008" name="Proc. Natl. Acad. Sci. U.S.A.">
        <title>The genome of Clostridium kluyveri, a strict anaerobe with unique metabolic features.</title>
        <authorList>
            <person name="Seedorf H."/>
            <person name="Fricke W.F."/>
            <person name="Veith B."/>
            <person name="Brueggemann H."/>
            <person name="Liesegang H."/>
            <person name="Strittmatter A."/>
            <person name="Miethke M."/>
            <person name="Buckel W."/>
            <person name="Hinderberger J."/>
            <person name="Li F."/>
            <person name="Hagemeier C."/>
            <person name="Thauer R.K."/>
            <person name="Gottschalk G."/>
        </authorList>
    </citation>
    <scope>NUCLEOTIDE SEQUENCE [LARGE SCALE GENOMIC DNA]</scope>
    <source>
        <strain evidence="5">ATCC 8527 / DSM 555 / NCIMB 10680</strain>
        <strain evidence="2">DSM 555</strain>
    </source>
</reference>
<keyword evidence="1" id="KW-0472">Membrane</keyword>
<dbReference type="Proteomes" id="UP000002411">
    <property type="component" value="Chromosome"/>
</dbReference>
<evidence type="ECO:0000313" key="3">
    <source>
        <dbReference type="EMBL" id="EDK34010.1"/>
    </source>
</evidence>
<evidence type="ECO:0000313" key="5">
    <source>
        <dbReference type="Proteomes" id="UP000002411"/>
    </source>
</evidence>
<dbReference type="EMBL" id="CP000673">
    <property type="protein sequence ID" value="EDK35308.1"/>
    <property type="molecule type" value="Genomic_DNA"/>
</dbReference>
<keyword evidence="1" id="KW-1133">Transmembrane helix</keyword>
<dbReference type="EMBL" id="CP000673">
    <property type="protein sequence ID" value="EDK33917.1"/>
    <property type="molecule type" value="Genomic_DNA"/>
</dbReference>
<protein>
    <submittedName>
        <fullName evidence="2">Uncharacterized protein</fullName>
    </submittedName>
</protein>
<evidence type="ECO:0000313" key="2">
    <source>
        <dbReference type="EMBL" id="EDK33917.1"/>
    </source>
</evidence>
<name>A5MYH1_CLOK5</name>